<gene>
    <name evidence="5" type="ORF">CH341_15085</name>
</gene>
<dbReference type="OrthoDB" id="7170131at2"/>
<keyword evidence="1" id="KW-0805">Transcription regulation</keyword>
<dbReference type="InterPro" id="IPR046335">
    <property type="entry name" value="LacI/GalR-like_sensor"/>
</dbReference>
<dbReference type="InterPro" id="IPR000843">
    <property type="entry name" value="HTH_LacI"/>
</dbReference>
<evidence type="ECO:0000256" key="1">
    <source>
        <dbReference type="ARBA" id="ARBA00023015"/>
    </source>
</evidence>
<dbReference type="PROSITE" id="PS50932">
    <property type="entry name" value="HTH_LACI_2"/>
    <property type="match status" value="1"/>
</dbReference>
<dbReference type="CDD" id="cd01575">
    <property type="entry name" value="PBP1_GntR"/>
    <property type="match status" value="1"/>
</dbReference>
<dbReference type="EMBL" id="NPEX01000096">
    <property type="protein sequence ID" value="RAI43297.1"/>
    <property type="molecule type" value="Genomic_DNA"/>
</dbReference>
<dbReference type="RefSeq" id="WP_111419847.1">
    <property type="nucleotide sequence ID" value="NZ_NPEX01000096.1"/>
</dbReference>
<dbReference type="SMART" id="SM00354">
    <property type="entry name" value="HTH_LACI"/>
    <property type="match status" value="1"/>
</dbReference>
<dbReference type="InterPro" id="IPR010982">
    <property type="entry name" value="Lambda_DNA-bd_dom_sf"/>
</dbReference>
<keyword evidence="3" id="KW-0804">Transcription</keyword>
<dbReference type="InterPro" id="IPR028082">
    <property type="entry name" value="Peripla_BP_I"/>
</dbReference>
<evidence type="ECO:0000313" key="5">
    <source>
        <dbReference type="EMBL" id="RAI43297.1"/>
    </source>
</evidence>
<evidence type="ECO:0000313" key="6">
    <source>
        <dbReference type="Proteomes" id="UP000249130"/>
    </source>
</evidence>
<keyword evidence="2" id="KW-0238">DNA-binding</keyword>
<evidence type="ECO:0000259" key="4">
    <source>
        <dbReference type="PROSITE" id="PS50932"/>
    </source>
</evidence>
<dbReference type="AlphaFoldDB" id="A0A327KYW3"/>
<organism evidence="5 6">
    <name type="scientific">Rhodoplanes roseus</name>
    <dbReference type="NCBI Taxonomy" id="29409"/>
    <lineage>
        <taxon>Bacteria</taxon>
        <taxon>Pseudomonadati</taxon>
        <taxon>Pseudomonadota</taxon>
        <taxon>Alphaproteobacteria</taxon>
        <taxon>Hyphomicrobiales</taxon>
        <taxon>Nitrobacteraceae</taxon>
        <taxon>Rhodoplanes</taxon>
    </lineage>
</organism>
<dbReference type="Gene3D" id="1.10.260.40">
    <property type="entry name" value="lambda repressor-like DNA-binding domains"/>
    <property type="match status" value="1"/>
</dbReference>
<name>A0A327KYW3_9BRAD</name>
<dbReference type="GO" id="GO:0000976">
    <property type="term" value="F:transcription cis-regulatory region binding"/>
    <property type="evidence" value="ECO:0007669"/>
    <property type="project" value="TreeGrafter"/>
</dbReference>
<dbReference type="GO" id="GO:0003700">
    <property type="term" value="F:DNA-binding transcription factor activity"/>
    <property type="evidence" value="ECO:0007669"/>
    <property type="project" value="TreeGrafter"/>
</dbReference>
<dbReference type="Gene3D" id="3.40.50.2300">
    <property type="match status" value="2"/>
</dbReference>
<dbReference type="PROSITE" id="PS00356">
    <property type="entry name" value="HTH_LACI_1"/>
    <property type="match status" value="1"/>
</dbReference>
<dbReference type="Pfam" id="PF00356">
    <property type="entry name" value="LacI"/>
    <property type="match status" value="1"/>
</dbReference>
<dbReference type="Pfam" id="PF13377">
    <property type="entry name" value="Peripla_BP_3"/>
    <property type="match status" value="1"/>
</dbReference>
<reference evidence="5 6" key="1">
    <citation type="submission" date="2017-07" db="EMBL/GenBank/DDBJ databases">
        <title>Draft Genome Sequences of Select Purple Nonsulfur Bacteria.</title>
        <authorList>
            <person name="Lasarre B."/>
            <person name="Mckinlay J.B."/>
        </authorList>
    </citation>
    <scope>NUCLEOTIDE SEQUENCE [LARGE SCALE GENOMIC DNA]</scope>
    <source>
        <strain evidence="5 6">DSM 5909</strain>
    </source>
</reference>
<dbReference type="SUPFAM" id="SSF53822">
    <property type="entry name" value="Periplasmic binding protein-like I"/>
    <property type="match status" value="1"/>
</dbReference>
<dbReference type="Proteomes" id="UP000249130">
    <property type="component" value="Unassembled WGS sequence"/>
</dbReference>
<proteinExistence type="predicted"/>
<accession>A0A327KYW3</accession>
<sequence>MPRQQGASPSSTKAATLHDVARVAGVSLITASRALTKPSLVSDTTIERVQAAVQATGYIPNLLAGSLKSSRSRLIAGLVPALSVAQFLPTLQALTDVLDAAGYQLMLGQMRYDNSRQDALLNAMISRRVDGIVVTGLIGSEAVRRQVGQLGIPVVETWDLPENPTDMVVGFSHTAVGRAVAAYLVGKGYGRIGLATGDDHRAQLRRQGLLAGLGREVPTATVPAPSSLALGRRALGELLQQDPALRAVACSADQLAQGVVVEALARGLRVPEDLAVCGFGNADFSAHTVPTLTTVRVDGAAIGRRAGEMILARCRGETVPDRIVDVGFAIAQRESA</sequence>
<dbReference type="SUPFAM" id="SSF47413">
    <property type="entry name" value="lambda repressor-like DNA-binding domains"/>
    <property type="match status" value="1"/>
</dbReference>
<evidence type="ECO:0000256" key="2">
    <source>
        <dbReference type="ARBA" id="ARBA00023125"/>
    </source>
</evidence>
<comment type="caution">
    <text evidence="5">The sequence shown here is derived from an EMBL/GenBank/DDBJ whole genome shotgun (WGS) entry which is preliminary data.</text>
</comment>
<feature type="domain" description="HTH lacI-type" evidence="4">
    <location>
        <begin position="15"/>
        <end position="69"/>
    </location>
</feature>
<protein>
    <submittedName>
        <fullName evidence="5">GntR family transcriptional regulator</fullName>
    </submittedName>
</protein>
<dbReference type="PANTHER" id="PTHR30146">
    <property type="entry name" value="LACI-RELATED TRANSCRIPTIONAL REPRESSOR"/>
    <property type="match status" value="1"/>
</dbReference>
<dbReference type="CDD" id="cd01392">
    <property type="entry name" value="HTH_LacI"/>
    <property type="match status" value="1"/>
</dbReference>
<evidence type="ECO:0000256" key="3">
    <source>
        <dbReference type="ARBA" id="ARBA00023163"/>
    </source>
</evidence>
<keyword evidence="6" id="KW-1185">Reference proteome</keyword>
<dbReference type="PANTHER" id="PTHR30146:SF33">
    <property type="entry name" value="TRANSCRIPTIONAL REGULATOR"/>
    <property type="match status" value="1"/>
</dbReference>